<feature type="compositionally biased region" description="Low complexity" evidence="4">
    <location>
        <begin position="26"/>
        <end position="37"/>
    </location>
</feature>
<dbReference type="RefSeq" id="WP_053602474.1">
    <property type="nucleotide sequence ID" value="NZ_CP012600.1"/>
</dbReference>
<dbReference type="Pfam" id="PF00496">
    <property type="entry name" value="SBP_bac_5"/>
    <property type="match status" value="1"/>
</dbReference>
<evidence type="ECO:0000256" key="2">
    <source>
        <dbReference type="ARBA" id="ARBA00022448"/>
    </source>
</evidence>
<dbReference type="GO" id="GO:1904680">
    <property type="term" value="F:peptide transmembrane transporter activity"/>
    <property type="evidence" value="ECO:0007669"/>
    <property type="project" value="TreeGrafter"/>
</dbReference>
<dbReference type="PIRSF" id="PIRSF002741">
    <property type="entry name" value="MppA"/>
    <property type="match status" value="1"/>
</dbReference>
<dbReference type="PANTHER" id="PTHR30290">
    <property type="entry name" value="PERIPLASMIC BINDING COMPONENT OF ABC TRANSPORTER"/>
    <property type="match status" value="1"/>
</dbReference>
<feature type="signal peptide" evidence="5">
    <location>
        <begin position="1"/>
        <end position="24"/>
    </location>
</feature>
<dbReference type="PANTHER" id="PTHR30290:SF9">
    <property type="entry name" value="OLIGOPEPTIDE-BINDING PROTEIN APPA"/>
    <property type="match status" value="1"/>
</dbReference>
<reference evidence="7 8" key="2">
    <citation type="journal article" date="2016" name="Int. J. Syst. Evol. Microbiol.">
        <title>Bacillus gobiensis sp. nov., isolated from a soil sample.</title>
        <authorList>
            <person name="Liu B."/>
            <person name="Liu G.H."/>
            <person name="Cetin S."/>
            <person name="Schumann P."/>
            <person name="Pan Z.Z."/>
            <person name="Chen Q.Q."/>
        </authorList>
    </citation>
    <scope>NUCLEOTIDE SEQUENCE [LARGE SCALE GENOMIC DNA]</scope>
    <source>
        <strain evidence="7 8">FJAT-4402</strain>
    </source>
</reference>
<feature type="chain" id="PRO_5005794346" evidence="5">
    <location>
        <begin position="25"/>
        <end position="583"/>
    </location>
</feature>
<evidence type="ECO:0000256" key="5">
    <source>
        <dbReference type="SAM" id="SignalP"/>
    </source>
</evidence>
<reference evidence="8" key="1">
    <citation type="submission" date="2015-08" db="EMBL/GenBank/DDBJ databases">
        <title>Genome sequencing project for genomic taxonomy and phylogenomics of Bacillus-like bacteria.</title>
        <authorList>
            <person name="Liu B."/>
            <person name="Wang J."/>
            <person name="Zhu Y."/>
            <person name="Liu G."/>
            <person name="Chen Q."/>
            <person name="Chen Z."/>
            <person name="Lan J."/>
            <person name="Che J."/>
            <person name="Ge C."/>
            <person name="Shi H."/>
            <person name="Pan Z."/>
            <person name="Liu X."/>
        </authorList>
    </citation>
    <scope>NUCLEOTIDE SEQUENCE [LARGE SCALE GENOMIC DNA]</scope>
    <source>
        <strain evidence="8">FJAT-4402</strain>
    </source>
</reference>
<dbReference type="Gene3D" id="3.10.105.10">
    <property type="entry name" value="Dipeptide-binding Protein, Domain 3"/>
    <property type="match status" value="1"/>
</dbReference>
<dbReference type="Gene3D" id="3.90.76.10">
    <property type="entry name" value="Dipeptide-binding Protein, Domain 1"/>
    <property type="match status" value="1"/>
</dbReference>
<dbReference type="PROSITE" id="PS51257">
    <property type="entry name" value="PROKAR_LIPOPROTEIN"/>
    <property type="match status" value="1"/>
</dbReference>
<name>A0A0M4FPD9_9BACI</name>
<dbReference type="Proteomes" id="UP000067625">
    <property type="component" value="Chromosome"/>
</dbReference>
<protein>
    <submittedName>
        <fullName evidence="7">Peptide ABC transporter substrate-binding protein</fullName>
    </submittedName>
</protein>
<keyword evidence="2" id="KW-0813">Transport</keyword>
<dbReference type="Gene3D" id="3.40.190.10">
    <property type="entry name" value="Periplasmic binding protein-like II"/>
    <property type="match status" value="1"/>
</dbReference>
<evidence type="ECO:0000256" key="4">
    <source>
        <dbReference type="SAM" id="MobiDB-lite"/>
    </source>
</evidence>
<gene>
    <name evidence="7" type="ORF">AM592_03370</name>
</gene>
<keyword evidence="8" id="KW-1185">Reference proteome</keyword>
<feature type="region of interest" description="Disordered" evidence="4">
    <location>
        <begin position="26"/>
        <end position="46"/>
    </location>
</feature>
<dbReference type="AlphaFoldDB" id="A0A0M4FPD9"/>
<organism evidence="7 8">
    <name type="scientific">Bacillus gobiensis</name>
    <dbReference type="NCBI Taxonomy" id="1441095"/>
    <lineage>
        <taxon>Bacteria</taxon>
        <taxon>Bacillati</taxon>
        <taxon>Bacillota</taxon>
        <taxon>Bacilli</taxon>
        <taxon>Bacillales</taxon>
        <taxon>Bacillaceae</taxon>
        <taxon>Bacillus</taxon>
    </lineage>
</organism>
<evidence type="ECO:0000313" key="8">
    <source>
        <dbReference type="Proteomes" id="UP000067625"/>
    </source>
</evidence>
<evidence type="ECO:0000313" key="7">
    <source>
        <dbReference type="EMBL" id="ALC80734.1"/>
    </source>
</evidence>
<proteinExistence type="inferred from homology"/>
<dbReference type="GO" id="GO:0015833">
    <property type="term" value="P:peptide transport"/>
    <property type="evidence" value="ECO:0007669"/>
    <property type="project" value="TreeGrafter"/>
</dbReference>
<dbReference type="GO" id="GO:0042597">
    <property type="term" value="C:periplasmic space"/>
    <property type="evidence" value="ECO:0007669"/>
    <property type="project" value="UniProtKB-ARBA"/>
</dbReference>
<dbReference type="InterPro" id="IPR000914">
    <property type="entry name" value="SBP_5_dom"/>
</dbReference>
<evidence type="ECO:0000256" key="1">
    <source>
        <dbReference type="ARBA" id="ARBA00005695"/>
    </source>
</evidence>
<dbReference type="SUPFAM" id="SSF53850">
    <property type="entry name" value="Periplasmic binding protein-like II"/>
    <property type="match status" value="1"/>
</dbReference>
<dbReference type="GO" id="GO:0043190">
    <property type="term" value="C:ATP-binding cassette (ABC) transporter complex"/>
    <property type="evidence" value="ECO:0007669"/>
    <property type="project" value="InterPro"/>
</dbReference>
<accession>A0A0M4FPD9</accession>
<feature type="domain" description="Solute-binding protein family 5" evidence="6">
    <location>
        <begin position="86"/>
        <end position="490"/>
    </location>
</feature>
<dbReference type="InterPro" id="IPR039424">
    <property type="entry name" value="SBP_5"/>
</dbReference>
<dbReference type="EMBL" id="CP012600">
    <property type="protein sequence ID" value="ALC80734.1"/>
    <property type="molecule type" value="Genomic_DNA"/>
</dbReference>
<keyword evidence="3 5" id="KW-0732">Signal</keyword>
<evidence type="ECO:0000259" key="6">
    <source>
        <dbReference type="Pfam" id="PF00496"/>
    </source>
</evidence>
<evidence type="ECO:0000256" key="3">
    <source>
        <dbReference type="ARBA" id="ARBA00022729"/>
    </source>
</evidence>
<sequence length="583" mass="65683">MKGKKLWPLLLIFVLILAACNSNSSSNEEGGSEAAGEPQKGGELVGAMDTPPEGVFNPIFYSSSYENNILQFTHDGLITQNDKLEFLPSLAKDWDLSEDQTSVTFTLNEGVKWQDGEPFTANDVVFTYKTISDPDYVAAGGIRTDYVVRLKGYQDYSTGKTDKFEGVVADGDNKVTFYFEESNIQALSDASLQIIPEHIFKDIPVKDIPKAPETREAGKVIGTGPFKFAQEVQGEQYVLEKNPDYFDGEPYLDKVTWRVMEQSVILGELESGSVDFVADPNGFPPADYDTVKDMENISIIEQPQFGYQIMGMSINHRSKEDAQAGVIKPEQFVPNKKLQSKEVRQAIAYAVDRQKLIDGLLYGHGDVVNSPIPRNFSAYDEEKPNQYKFDPDKAKELLDGAGYKDTNGDGFREDPEGKEWVLNLNYPKGNQTREKSAPIIKQFLEDVGIKIDLRQPMEAASYFESLEKNNFDWDLYLIGWSLSSTDPDPSGIYGAPAAYNYGRWNNQEAEDLIKKANTPPDALDKDFRDGVFSDWQVKFQDEMPAFILYAPNDLWAHNNRLHGIEPLPYSMLNKTHKWWVSQN</sequence>
<dbReference type="InterPro" id="IPR030678">
    <property type="entry name" value="Peptide/Ni-bd"/>
</dbReference>
<dbReference type="PATRIC" id="fig|1441095.3.peg.735"/>
<comment type="similarity">
    <text evidence="1">Belongs to the bacterial solute-binding protein 5 family.</text>
</comment>
<dbReference type="STRING" id="1441095.AM592_03370"/>